<dbReference type="Pfam" id="PF02502">
    <property type="entry name" value="LacAB_rpiB"/>
    <property type="match status" value="1"/>
</dbReference>
<dbReference type="Gene3D" id="3.40.1400.10">
    <property type="entry name" value="Sugar-phosphate isomerase, RpiB/LacA/LacB"/>
    <property type="match status" value="1"/>
</dbReference>
<evidence type="ECO:0000256" key="4">
    <source>
        <dbReference type="PIRSR" id="PIRSR005384-2"/>
    </source>
</evidence>
<proteinExistence type="inferred from homology"/>
<dbReference type="PIRSF" id="PIRSF005384">
    <property type="entry name" value="RpiB_LacA_B"/>
    <property type="match status" value="1"/>
</dbReference>
<feature type="binding site" evidence="4">
    <location>
        <position position="109"/>
    </location>
    <ligand>
        <name>D-ribulose 5-phosphate</name>
        <dbReference type="ChEBI" id="CHEBI:58121"/>
    </ligand>
</feature>
<evidence type="ECO:0000313" key="6">
    <source>
        <dbReference type="Proteomes" id="UP000377798"/>
    </source>
</evidence>
<name>A0A8H2QS60_9FIRM</name>
<feature type="active site" description="Proton acceptor" evidence="3">
    <location>
        <position position="65"/>
    </location>
</feature>
<dbReference type="NCBIfam" id="TIGR00689">
    <property type="entry name" value="rpiB_lacA_lacB"/>
    <property type="match status" value="1"/>
</dbReference>
<feature type="active site" description="Proton donor" evidence="3">
    <location>
        <position position="98"/>
    </location>
</feature>
<dbReference type="NCBIfam" id="NF004051">
    <property type="entry name" value="PRK05571.1"/>
    <property type="match status" value="1"/>
</dbReference>
<dbReference type="PANTHER" id="PTHR30345:SF0">
    <property type="entry name" value="DNA DAMAGE-REPAIR_TOLERATION PROTEIN DRT102"/>
    <property type="match status" value="1"/>
</dbReference>
<feature type="binding site" evidence="4">
    <location>
        <begin position="66"/>
        <end position="70"/>
    </location>
    <ligand>
        <name>D-ribulose 5-phosphate</name>
        <dbReference type="ChEBI" id="CHEBI:58121"/>
    </ligand>
</feature>
<dbReference type="SUPFAM" id="SSF89623">
    <property type="entry name" value="Ribose/Galactose isomerase RpiB/AlsB"/>
    <property type="match status" value="1"/>
</dbReference>
<keyword evidence="6" id="KW-1185">Reference proteome</keyword>
<gene>
    <name evidence="5" type="primary">rpiB</name>
    <name evidence="5" type="ORF">NCTC13150_00014</name>
</gene>
<dbReference type="Proteomes" id="UP000377798">
    <property type="component" value="Unassembled WGS sequence"/>
</dbReference>
<feature type="binding site" evidence="4">
    <location>
        <position position="136"/>
    </location>
    <ligand>
        <name>D-ribulose 5-phosphate</name>
        <dbReference type="ChEBI" id="CHEBI:58121"/>
    </ligand>
</feature>
<evidence type="ECO:0000256" key="3">
    <source>
        <dbReference type="PIRSR" id="PIRSR005384-1"/>
    </source>
</evidence>
<dbReference type="InterPro" id="IPR003500">
    <property type="entry name" value="RpiB_LacA_LacB"/>
</dbReference>
<evidence type="ECO:0000256" key="1">
    <source>
        <dbReference type="ARBA" id="ARBA00008754"/>
    </source>
</evidence>
<protein>
    <submittedName>
        <fullName evidence="5">Ribose-5-phosphate isomerase B</fullName>
        <ecNumber evidence="5">5.3.1.6</ecNumber>
    </submittedName>
</protein>
<dbReference type="AlphaFoldDB" id="A0A8H2QS60"/>
<accession>A0A8H2QS60</accession>
<dbReference type="PANTHER" id="PTHR30345">
    <property type="entry name" value="RIBOSE-5-PHOSPHATE ISOMERASE B"/>
    <property type="match status" value="1"/>
</dbReference>
<dbReference type="RefSeq" id="WP_131747835.1">
    <property type="nucleotide sequence ID" value="NZ_CAACYI010000001.1"/>
</dbReference>
<dbReference type="EMBL" id="CAACYI010000001">
    <property type="protein sequence ID" value="VFB15520.1"/>
    <property type="molecule type" value="Genomic_DNA"/>
</dbReference>
<comment type="similarity">
    <text evidence="1">Belongs to the LacAB/RpiB family.</text>
</comment>
<sequence length="152" mass="16723">MQIACGADHGGVDLKDQLVAYLKEEGYQVLDLGTHGHESVDYPQYGQAVAEKVAKKEADFGLCVCGSGIGISIAANKVKGVRCVRAHDPYSAEMSRRHNNCNVIAMGGRFVGLDMAKKCLKVFLETEFEGGRHQRRVGQLEREEKDRGECHE</sequence>
<dbReference type="GO" id="GO:0004751">
    <property type="term" value="F:ribose-5-phosphate isomerase activity"/>
    <property type="evidence" value="ECO:0007669"/>
    <property type="project" value="UniProtKB-EC"/>
</dbReference>
<dbReference type="InterPro" id="IPR004785">
    <property type="entry name" value="RpiB"/>
</dbReference>
<dbReference type="InterPro" id="IPR036569">
    <property type="entry name" value="RpiB_LacA_LacB_sf"/>
</dbReference>
<dbReference type="NCBIfam" id="TIGR01120">
    <property type="entry name" value="rpiB"/>
    <property type="match status" value="1"/>
</dbReference>
<feature type="binding site" evidence="4">
    <location>
        <position position="132"/>
    </location>
    <ligand>
        <name>D-ribulose 5-phosphate</name>
        <dbReference type="ChEBI" id="CHEBI:58121"/>
    </ligand>
</feature>
<evidence type="ECO:0000256" key="2">
    <source>
        <dbReference type="ARBA" id="ARBA00023235"/>
    </source>
</evidence>
<feature type="binding site" evidence="4">
    <location>
        <position position="99"/>
    </location>
    <ligand>
        <name>D-ribulose 5-phosphate</name>
        <dbReference type="ChEBI" id="CHEBI:58121"/>
    </ligand>
</feature>
<dbReference type="EC" id="5.3.1.6" evidence="5"/>
<organism evidence="5 6">
    <name type="scientific">Urinicoccus massiliensis</name>
    <dbReference type="NCBI Taxonomy" id="1723382"/>
    <lineage>
        <taxon>Bacteria</taxon>
        <taxon>Bacillati</taxon>
        <taxon>Bacillota</taxon>
        <taxon>Tissierellia</taxon>
        <taxon>Tissierellales</taxon>
        <taxon>Peptoniphilaceae</taxon>
        <taxon>Urinicoccus</taxon>
    </lineage>
</organism>
<comment type="caution">
    <text evidence="5">The sequence shown here is derived from an EMBL/GenBank/DDBJ whole genome shotgun (WGS) entry which is preliminary data.</text>
</comment>
<evidence type="ECO:0000313" key="5">
    <source>
        <dbReference type="EMBL" id="VFB15520.1"/>
    </source>
</evidence>
<feature type="binding site" evidence="4">
    <location>
        <begin position="8"/>
        <end position="9"/>
    </location>
    <ligand>
        <name>D-ribulose 5-phosphate</name>
        <dbReference type="ChEBI" id="CHEBI:58121"/>
    </ligand>
</feature>
<keyword evidence="2 5" id="KW-0413">Isomerase</keyword>
<dbReference type="GO" id="GO:0005975">
    <property type="term" value="P:carbohydrate metabolic process"/>
    <property type="evidence" value="ECO:0007669"/>
    <property type="project" value="InterPro"/>
</dbReference>
<reference evidence="5 6" key="1">
    <citation type="submission" date="2019-02" db="EMBL/GenBank/DDBJ databases">
        <authorList>
            <consortium name="Pathogen Informatics"/>
        </authorList>
    </citation>
    <scope>NUCLEOTIDE SEQUENCE [LARGE SCALE GENOMIC DNA]</scope>
    <source>
        <strain evidence="5 6">3012STDY7089603</strain>
    </source>
</reference>